<gene>
    <name evidence="1" type="ORF">B0H15DRAFT_811217</name>
</gene>
<proteinExistence type="predicted"/>
<protein>
    <submittedName>
        <fullName evidence="1">Uncharacterized protein</fullName>
    </submittedName>
</protein>
<dbReference type="EMBL" id="JARJCN010000002">
    <property type="protein sequence ID" value="KAJ7103167.1"/>
    <property type="molecule type" value="Genomic_DNA"/>
</dbReference>
<comment type="caution">
    <text evidence="1">The sequence shown here is derived from an EMBL/GenBank/DDBJ whole genome shotgun (WGS) entry which is preliminary data.</text>
</comment>
<accession>A0AAD6UK57</accession>
<name>A0AAD6UK57_9AGAR</name>
<dbReference type="AlphaFoldDB" id="A0AAD6UK57"/>
<evidence type="ECO:0000313" key="2">
    <source>
        <dbReference type="Proteomes" id="UP001222325"/>
    </source>
</evidence>
<sequence>MALRGTTVAYASLISLCSISFRCHMLRTALAVNKGIYCLIQDSLDSRGSNKFGTDLKLQWDEGYRHMSSGIERLHNSAASWERMPKFQVEHALPFTQRFRMAQDPIHWEALQAELVLILLPAAERCSKYIRYPF</sequence>
<dbReference type="Proteomes" id="UP001222325">
    <property type="component" value="Unassembled WGS sequence"/>
</dbReference>
<reference evidence="1" key="1">
    <citation type="submission" date="2023-03" db="EMBL/GenBank/DDBJ databases">
        <title>Massive genome expansion in bonnet fungi (Mycena s.s.) driven by repeated elements and novel gene families across ecological guilds.</title>
        <authorList>
            <consortium name="Lawrence Berkeley National Laboratory"/>
            <person name="Harder C.B."/>
            <person name="Miyauchi S."/>
            <person name="Viragh M."/>
            <person name="Kuo A."/>
            <person name="Thoen E."/>
            <person name="Andreopoulos B."/>
            <person name="Lu D."/>
            <person name="Skrede I."/>
            <person name="Drula E."/>
            <person name="Henrissat B."/>
            <person name="Morin E."/>
            <person name="Kohler A."/>
            <person name="Barry K."/>
            <person name="LaButti K."/>
            <person name="Morin E."/>
            <person name="Salamov A."/>
            <person name="Lipzen A."/>
            <person name="Mereny Z."/>
            <person name="Hegedus B."/>
            <person name="Baldrian P."/>
            <person name="Stursova M."/>
            <person name="Weitz H."/>
            <person name="Taylor A."/>
            <person name="Grigoriev I.V."/>
            <person name="Nagy L.G."/>
            <person name="Martin F."/>
            <person name="Kauserud H."/>
        </authorList>
    </citation>
    <scope>NUCLEOTIDE SEQUENCE</scope>
    <source>
        <strain evidence="1">CBHHK173m</strain>
    </source>
</reference>
<evidence type="ECO:0000313" key="1">
    <source>
        <dbReference type="EMBL" id="KAJ7103167.1"/>
    </source>
</evidence>
<organism evidence="1 2">
    <name type="scientific">Mycena belliarum</name>
    <dbReference type="NCBI Taxonomy" id="1033014"/>
    <lineage>
        <taxon>Eukaryota</taxon>
        <taxon>Fungi</taxon>
        <taxon>Dikarya</taxon>
        <taxon>Basidiomycota</taxon>
        <taxon>Agaricomycotina</taxon>
        <taxon>Agaricomycetes</taxon>
        <taxon>Agaricomycetidae</taxon>
        <taxon>Agaricales</taxon>
        <taxon>Marasmiineae</taxon>
        <taxon>Mycenaceae</taxon>
        <taxon>Mycena</taxon>
    </lineage>
</organism>
<keyword evidence="2" id="KW-1185">Reference proteome</keyword>